<dbReference type="PROSITE" id="PS00018">
    <property type="entry name" value="EF_HAND_1"/>
    <property type="match status" value="1"/>
</dbReference>
<dbReference type="GO" id="GO:0030246">
    <property type="term" value="F:carbohydrate binding"/>
    <property type="evidence" value="ECO:0007669"/>
    <property type="project" value="InterPro"/>
</dbReference>
<dbReference type="PROSITE" id="PS51257">
    <property type="entry name" value="PROKAR_LIPOPROTEIN"/>
    <property type="match status" value="1"/>
</dbReference>
<dbReference type="Gene3D" id="2.60.40.680">
    <property type="match status" value="1"/>
</dbReference>
<dbReference type="InterPro" id="IPR036116">
    <property type="entry name" value="FN3_sf"/>
</dbReference>
<dbReference type="AlphaFoldDB" id="A0A4U7JLR7"/>
<dbReference type="InterPro" id="IPR008965">
    <property type="entry name" value="CBM2/CBM3_carb-bd_dom_sf"/>
</dbReference>
<evidence type="ECO:0000256" key="1">
    <source>
        <dbReference type="ARBA" id="ARBA00022737"/>
    </source>
</evidence>
<reference evidence="4 5" key="1">
    <citation type="submission" date="2020-09" db="EMBL/GenBank/DDBJ databases">
        <title>Characterization and genome sequencing of Ruminiclostridium sp. nov. MA18.</title>
        <authorList>
            <person name="Rettenmaier R."/>
            <person name="Kowollik M.-L."/>
            <person name="Liebl W."/>
            <person name="Zverlov V."/>
        </authorList>
    </citation>
    <scope>NUCLEOTIDE SEQUENCE [LARGE SCALE GENOMIC DNA]</scope>
    <source>
        <strain evidence="4 5">MA18</strain>
    </source>
</reference>
<dbReference type="SUPFAM" id="SSF49384">
    <property type="entry name" value="Carbohydrate-binding domain"/>
    <property type="match status" value="1"/>
</dbReference>
<dbReference type="Gene3D" id="2.60.40.10">
    <property type="entry name" value="Immunoglobulins"/>
    <property type="match status" value="2"/>
</dbReference>
<dbReference type="EMBL" id="CP061336">
    <property type="protein sequence ID" value="QNU68188.1"/>
    <property type="molecule type" value="Genomic_DNA"/>
</dbReference>
<dbReference type="InterPro" id="IPR013320">
    <property type="entry name" value="ConA-like_dom_sf"/>
</dbReference>
<evidence type="ECO:0000313" key="5">
    <source>
        <dbReference type="Proteomes" id="UP000306409"/>
    </source>
</evidence>
<dbReference type="Proteomes" id="UP000306409">
    <property type="component" value="Chromosome"/>
</dbReference>
<feature type="domain" description="Fibronectin type-III" evidence="3">
    <location>
        <begin position="324"/>
        <end position="413"/>
    </location>
</feature>
<dbReference type="KEGG" id="rher:EHE19_007135"/>
<keyword evidence="2" id="KW-0732">Signal</keyword>
<dbReference type="Gene3D" id="2.60.120.200">
    <property type="match status" value="1"/>
</dbReference>
<dbReference type="InterPro" id="IPR050964">
    <property type="entry name" value="Striated_Muscle_Regulatory"/>
</dbReference>
<dbReference type="PANTHER" id="PTHR13817">
    <property type="entry name" value="TITIN"/>
    <property type="match status" value="1"/>
</dbReference>
<dbReference type="PROSITE" id="PS50853">
    <property type="entry name" value="FN3"/>
    <property type="match status" value="1"/>
</dbReference>
<keyword evidence="5" id="KW-1185">Reference proteome</keyword>
<feature type="signal peptide" evidence="2">
    <location>
        <begin position="1"/>
        <end position="24"/>
    </location>
</feature>
<evidence type="ECO:0000256" key="2">
    <source>
        <dbReference type="SAM" id="SignalP"/>
    </source>
</evidence>
<dbReference type="SMART" id="SM00060">
    <property type="entry name" value="FN3"/>
    <property type="match status" value="2"/>
</dbReference>
<dbReference type="RefSeq" id="WP_137696591.1">
    <property type="nucleotide sequence ID" value="NZ_CP061336.1"/>
</dbReference>
<dbReference type="SUPFAM" id="SSF49899">
    <property type="entry name" value="Concanavalin A-like lectins/glucanases"/>
    <property type="match status" value="1"/>
</dbReference>
<gene>
    <name evidence="4" type="ORF">EHE19_007135</name>
</gene>
<dbReference type="Pfam" id="PF13385">
    <property type="entry name" value="Laminin_G_3"/>
    <property type="match status" value="1"/>
</dbReference>
<dbReference type="OrthoDB" id="1738626at2"/>
<organism evidence="4 5">
    <name type="scientific">Ruminiclostridium herbifermentans</name>
    <dbReference type="NCBI Taxonomy" id="2488810"/>
    <lineage>
        <taxon>Bacteria</taxon>
        <taxon>Bacillati</taxon>
        <taxon>Bacillota</taxon>
        <taxon>Clostridia</taxon>
        <taxon>Eubacteriales</taxon>
        <taxon>Oscillospiraceae</taxon>
        <taxon>Ruminiclostridium</taxon>
    </lineage>
</organism>
<sequence length="613" mass="66634">MKTSFFKFLVLTLLIFSIFSCTQATVFAEEATTFTPIHEYNFDNDSGTTVLDTAVSGGINGTCSRNNIITENGQTYRSFNGKSDVIKFTSPIIPTGEKTICFSIKVPSLPSKGNVWIMHTLDGNSTRPNGTGILIPGSGDAYGRLMVVESSGRIISPISICDDKWHYIVYTYDGTTDENGMKLYIDGILMGEARNKRLSSTVDNNLEIGCHYSADEHFFLGDLDNIKVYDKDISCNAPTNLRATDDKLKICLAWDTVDNATSYVVKRSMTAGGLYTTLATVTSTSYVDNNVTNGNCYYYVVSAVNSVGESKNSNEASAIPQVAKPEAPTSLIANSRDSKVTLSWNNVEGATSYNVKRATTPDGDYTTIATTSAAIYIDNNVTNGITYYYVVSAINDGGESENSNEVSATPKNPAVTLEVTSVDKAKLGEEITANIVIHNADKICAEDLKIYFDTTKLQFISAEGADGIKIYKEADIEAGIKRFITASLGKENAANGDKVLLKLKFKTIAKGEAKIDILTGRIADNATLEEDVKEEYCGEKLIIIEPATIDVNRSGEYTLLDLGIDAWYYGDVASSTDTSKYDADQDGNGVIDDYDLCIIVMEILNNTNYPANS</sequence>
<evidence type="ECO:0000259" key="3">
    <source>
        <dbReference type="PROSITE" id="PS50853"/>
    </source>
</evidence>
<dbReference type="SUPFAM" id="SSF49265">
    <property type="entry name" value="Fibronectin type III"/>
    <property type="match status" value="1"/>
</dbReference>
<dbReference type="CDD" id="cd00063">
    <property type="entry name" value="FN3"/>
    <property type="match status" value="2"/>
</dbReference>
<keyword evidence="1" id="KW-0677">Repeat</keyword>
<protein>
    <recommendedName>
        <fullName evidence="3">Fibronectin type-III domain-containing protein</fullName>
    </recommendedName>
</protein>
<proteinExistence type="predicted"/>
<evidence type="ECO:0000313" key="4">
    <source>
        <dbReference type="EMBL" id="QNU68188.1"/>
    </source>
</evidence>
<name>A0A4U7JLR7_9FIRM</name>
<feature type="chain" id="PRO_5038689131" description="Fibronectin type-III domain-containing protein" evidence="2">
    <location>
        <begin position="25"/>
        <end position="613"/>
    </location>
</feature>
<dbReference type="InterPro" id="IPR018247">
    <property type="entry name" value="EF_Hand_1_Ca_BS"/>
</dbReference>
<accession>A0A4U7JLR7</accession>
<dbReference type="CDD" id="cd08547">
    <property type="entry name" value="Type_II_cohesin"/>
    <property type="match status" value="1"/>
</dbReference>
<dbReference type="InterPro" id="IPR013783">
    <property type="entry name" value="Ig-like_fold"/>
</dbReference>
<dbReference type="InterPro" id="IPR003961">
    <property type="entry name" value="FN3_dom"/>
</dbReference>
<dbReference type="PANTHER" id="PTHR13817:SF73">
    <property type="entry name" value="FIBRONECTIN TYPE-III DOMAIN-CONTAINING PROTEIN"/>
    <property type="match status" value="1"/>
</dbReference>